<feature type="compositionally biased region" description="Low complexity" evidence="1">
    <location>
        <begin position="258"/>
        <end position="287"/>
    </location>
</feature>
<feature type="region of interest" description="Disordered" evidence="1">
    <location>
        <begin position="124"/>
        <end position="235"/>
    </location>
</feature>
<dbReference type="EMBL" id="QMKO01004728">
    <property type="protein sequence ID" value="RTG79964.1"/>
    <property type="molecule type" value="Genomic_DNA"/>
</dbReference>
<reference evidence="2 3" key="1">
    <citation type="journal article" date="2019" name="PLoS Pathog.">
        <title>Genome sequence of the bovine parasite Schistosoma bovis Tanzania.</title>
        <authorList>
            <person name="Oey H."/>
            <person name="Zakrzewski M."/>
            <person name="Gobert G."/>
            <person name="Gravermann K."/>
            <person name="Stoye J."/>
            <person name="Jones M."/>
            <person name="Mcmanus D."/>
            <person name="Krause L."/>
        </authorList>
    </citation>
    <scope>NUCLEOTIDE SEQUENCE [LARGE SCALE GENOMIC DNA]</scope>
    <source>
        <strain evidence="2 3">TAN1997</strain>
    </source>
</reference>
<accession>A0A430PWY2</accession>
<gene>
    <name evidence="2" type="ORF">DC041_0002727</name>
</gene>
<feature type="non-terminal residue" evidence="2">
    <location>
        <position position="1"/>
    </location>
</feature>
<comment type="caution">
    <text evidence="2">The sequence shown here is derived from an EMBL/GenBank/DDBJ whole genome shotgun (WGS) entry which is preliminary data.</text>
</comment>
<dbReference type="AlphaFoldDB" id="A0A430PWY2"/>
<evidence type="ECO:0000313" key="2">
    <source>
        <dbReference type="EMBL" id="RTG79964.1"/>
    </source>
</evidence>
<proteinExistence type="predicted"/>
<protein>
    <submittedName>
        <fullName evidence="2">Uncharacterized protein</fullName>
    </submittedName>
</protein>
<feature type="compositionally biased region" description="Low complexity" evidence="1">
    <location>
        <begin position="14"/>
        <end position="37"/>
    </location>
</feature>
<evidence type="ECO:0000256" key="1">
    <source>
        <dbReference type="SAM" id="MobiDB-lite"/>
    </source>
</evidence>
<feature type="region of interest" description="Disordered" evidence="1">
    <location>
        <begin position="255"/>
        <end position="287"/>
    </location>
</feature>
<feature type="compositionally biased region" description="Low complexity" evidence="1">
    <location>
        <begin position="217"/>
        <end position="235"/>
    </location>
</feature>
<sequence length="354" mass="38437">SEIGIQVEESQTKSHTSPSSPCSSSNSTTSDLSSNDSRYSLPPPVDFQDSPPKSLSSTFPTISLIHDSEHSNSNLQQSNLSSCTTIVNNNVQSSHSLCNIHNPINMDNTLLNKNSTSVRFKEMKVKNKRPYNRSETCTRSSANSNTISGTNPVSTYIPNKLNEQLDQSDDNNNNNNNNYPTLTDSSLNTNENMNKNHKKTCNSTTKNTKTRHKSSKHTNSSCSSSSSPSISNNVNSTVTQVTGTSLKITHRGGRTHVSSINPITTTTNTTINTNTTTNNTTNNSNNNLISNTIRLSNSKSNCCSSSTSTSSSIISSGTNEPIDPYEFAVKTDESINPCGLNDSLIPIKRLKLDR</sequence>
<keyword evidence="3" id="KW-1185">Reference proteome</keyword>
<feature type="compositionally biased region" description="Polar residues" evidence="1">
    <location>
        <begin position="179"/>
        <end position="193"/>
    </location>
</feature>
<organism evidence="2 3">
    <name type="scientific">Schistosoma bovis</name>
    <name type="common">Blood fluke</name>
    <dbReference type="NCBI Taxonomy" id="6184"/>
    <lineage>
        <taxon>Eukaryota</taxon>
        <taxon>Metazoa</taxon>
        <taxon>Spiralia</taxon>
        <taxon>Lophotrochozoa</taxon>
        <taxon>Platyhelminthes</taxon>
        <taxon>Trematoda</taxon>
        <taxon>Digenea</taxon>
        <taxon>Strigeidida</taxon>
        <taxon>Schistosomatoidea</taxon>
        <taxon>Schistosomatidae</taxon>
        <taxon>Schistosoma</taxon>
    </lineage>
</organism>
<evidence type="ECO:0000313" key="3">
    <source>
        <dbReference type="Proteomes" id="UP000290809"/>
    </source>
</evidence>
<feature type="compositionally biased region" description="Polar residues" evidence="1">
    <location>
        <begin position="133"/>
        <end position="165"/>
    </location>
</feature>
<feature type="non-terminal residue" evidence="2">
    <location>
        <position position="354"/>
    </location>
</feature>
<name>A0A430PWY2_SCHBO</name>
<dbReference type="Proteomes" id="UP000290809">
    <property type="component" value="Unassembled WGS sequence"/>
</dbReference>
<feature type="region of interest" description="Disordered" evidence="1">
    <location>
        <begin position="1"/>
        <end position="59"/>
    </location>
</feature>